<comment type="similarity">
    <text evidence="3">Belongs to the BLOC1S4 family.</text>
</comment>
<evidence type="ECO:0000256" key="4">
    <source>
        <dbReference type="ARBA" id="ARBA00014971"/>
    </source>
</evidence>
<dbReference type="Proteomes" id="UP000031575">
    <property type="component" value="Unassembled WGS sequence"/>
</dbReference>
<dbReference type="PANTHER" id="PTHR39145">
    <property type="entry name" value="BIOGENESIS OF LYSOSOME-RELATED ORGANELLES COMPLEX 1 SUBUNIT CNL1"/>
    <property type="match status" value="1"/>
</dbReference>
<feature type="region of interest" description="Disordered" evidence="7">
    <location>
        <begin position="144"/>
        <end position="190"/>
    </location>
</feature>
<evidence type="ECO:0000313" key="9">
    <source>
        <dbReference type="Proteomes" id="UP000031575"/>
    </source>
</evidence>
<dbReference type="OrthoDB" id="5424991at2759"/>
<evidence type="ECO:0000256" key="7">
    <source>
        <dbReference type="SAM" id="MobiDB-lite"/>
    </source>
</evidence>
<accession>A0A0C2ENK4</accession>
<comment type="subcellular location">
    <subcellularLocation>
        <location evidence="2">Cytoplasm</location>
    </subcellularLocation>
</comment>
<organism evidence="8 9">
    <name type="scientific">Sporothrix brasiliensis 5110</name>
    <dbReference type="NCBI Taxonomy" id="1398154"/>
    <lineage>
        <taxon>Eukaryota</taxon>
        <taxon>Fungi</taxon>
        <taxon>Dikarya</taxon>
        <taxon>Ascomycota</taxon>
        <taxon>Pezizomycotina</taxon>
        <taxon>Sordariomycetes</taxon>
        <taxon>Sordariomycetidae</taxon>
        <taxon>Ophiostomatales</taxon>
        <taxon>Ophiostomataceae</taxon>
        <taxon>Sporothrix</taxon>
    </lineage>
</organism>
<comment type="caution">
    <text evidence="8">The sequence shown here is derived from an EMBL/GenBank/DDBJ whole genome shotgun (WGS) entry which is preliminary data.</text>
</comment>
<name>A0A0C2ENK4_9PEZI</name>
<evidence type="ECO:0000256" key="2">
    <source>
        <dbReference type="ARBA" id="ARBA00004496"/>
    </source>
</evidence>
<dbReference type="HOGENOM" id="CLU_096905_0_1_1"/>
<evidence type="ECO:0000256" key="1">
    <source>
        <dbReference type="ARBA" id="ARBA00003807"/>
    </source>
</evidence>
<dbReference type="GO" id="GO:0007032">
    <property type="term" value="P:endosome organization"/>
    <property type="evidence" value="ECO:0007669"/>
    <property type="project" value="TreeGrafter"/>
</dbReference>
<feature type="compositionally biased region" description="Basic and acidic residues" evidence="7">
    <location>
        <begin position="174"/>
        <end position="184"/>
    </location>
</feature>
<protein>
    <recommendedName>
        <fullName evidence="4">Biogenesis of lysosome-related organelles complex 1 subunit CNL1</fullName>
    </recommendedName>
    <alternativeName>
        <fullName evidence="6">CNO-like protein 1</fullName>
    </alternativeName>
</protein>
<evidence type="ECO:0000313" key="8">
    <source>
        <dbReference type="EMBL" id="KIH87689.1"/>
    </source>
</evidence>
<dbReference type="GO" id="GO:0005737">
    <property type="term" value="C:cytoplasm"/>
    <property type="evidence" value="ECO:0007669"/>
    <property type="project" value="UniProtKB-SubCell"/>
</dbReference>
<evidence type="ECO:0000256" key="3">
    <source>
        <dbReference type="ARBA" id="ARBA00007289"/>
    </source>
</evidence>
<dbReference type="GO" id="GO:0031083">
    <property type="term" value="C:BLOC-1 complex"/>
    <property type="evidence" value="ECO:0007669"/>
    <property type="project" value="InterPro"/>
</dbReference>
<evidence type="ECO:0000256" key="5">
    <source>
        <dbReference type="ARBA" id="ARBA00022490"/>
    </source>
</evidence>
<proteinExistence type="inferred from homology"/>
<dbReference type="RefSeq" id="XP_040615699.1">
    <property type="nucleotide sequence ID" value="XM_040763622.1"/>
</dbReference>
<gene>
    <name evidence="8" type="ORF">SPBR_05345</name>
</gene>
<dbReference type="GeneID" id="63678543"/>
<keyword evidence="9" id="KW-1185">Reference proteome</keyword>
<reference evidence="8 9" key="1">
    <citation type="journal article" date="2014" name="BMC Genomics">
        <title>Comparative genomics of the major fungal agents of human and animal Sporotrichosis: Sporothrix schenckii and Sporothrix brasiliensis.</title>
        <authorList>
            <person name="Teixeira M.M."/>
            <person name="de Almeida L.G."/>
            <person name="Kubitschek-Barreira P."/>
            <person name="Alves F.L."/>
            <person name="Kioshima E.S."/>
            <person name="Abadio A.K."/>
            <person name="Fernandes L."/>
            <person name="Derengowski L.S."/>
            <person name="Ferreira K.S."/>
            <person name="Souza R.C."/>
            <person name="Ruiz J.C."/>
            <person name="de Andrade N.C."/>
            <person name="Paes H.C."/>
            <person name="Nicola A.M."/>
            <person name="Albuquerque P."/>
            <person name="Gerber A.L."/>
            <person name="Martins V.P."/>
            <person name="Peconick L.D."/>
            <person name="Neto A.V."/>
            <person name="Chaucanez C.B."/>
            <person name="Silva P.A."/>
            <person name="Cunha O.L."/>
            <person name="de Oliveira F.F."/>
            <person name="dos Santos T.C."/>
            <person name="Barros A.L."/>
            <person name="Soares M.A."/>
            <person name="de Oliveira L.M."/>
            <person name="Marini M.M."/>
            <person name="Villalobos-Duno H."/>
            <person name="Cunha M.M."/>
            <person name="de Hoog S."/>
            <person name="da Silveira J.F."/>
            <person name="Henrissat B."/>
            <person name="Nino-Vega G.A."/>
            <person name="Cisalpino P.S."/>
            <person name="Mora-Montes H.M."/>
            <person name="Almeida S.R."/>
            <person name="Stajich J.E."/>
            <person name="Lopes-Bezerra L.M."/>
            <person name="Vasconcelos A.T."/>
            <person name="Felipe M.S."/>
        </authorList>
    </citation>
    <scope>NUCLEOTIDE SEQUENCE [LARGE SCALE GENOMIC DNA]</scope>
    <source>
        <strain evidence="8 9">5110</strain>
    </source>
</reference>
<dbReference type="InterPro" id="IPR034455">
    <property type="entry name" value="CNL1"/>
</dbReference>
<dbReference type="AlphaFoldDB" id="A0A0C2ENK4"/>
<evidence type="ECO:0000256" key="6">
    <source>
        <dbReference type="ARBA" id="ARBA00029995"/>
    </source>
</evidence>
<sequence>MPSSQVIDPTELNLSSDELSLLRQGQSALAHGGNGSSSSRAASRASSQGMFLLDHGSLAALEIYFERVMNHIAQQMDYLSEQSQVATQMMYDETGQMIVDADAEIERFKKINSQIDELELDFDRIGHIREIVRDIRQRLEEAEFEMDRSGSGHSHSHSHSHGHGHGHGHSSSSRRREGHRDGHSSRRHRH</sequence>
<dbReference type="VEuPathDB" id="FungiDB:SPBR_05345"/>
<comment type="function">
    <text evidence="1">Component of the biogenesis of lysosome-related organelles complex-1 (BLOC-1), a complex that is involved in endosomal cargo sorting.</text>
</comment>
<dbReference type="PANTHER" id="PTHR39145:SF1">
    <property type="entry name" value="BIOGENESIS OF LYSOSOME-RELATED ORGANELLES COMPLEX 1 SUBUNIT CNL1"/>
    <property type="match status" value="1"/>
</dbReference>
<dbReference type="EMBL" id="AWTV01000010">
    <property type="protein sequence ID" value="KIH87689.1"/>
    <property type="molecule type" value="Genomic_DNA"/>
</dbReference>
<feature type="compositionally biased region" description="Basic residues" evidence="7">
    <location>
        <begin position="154"/>
        <end position="173"/>
    </location>
</feature>
<keyword evidence="5" id="KW-0963">Cytoplasm</keyword>